<proteinExistence type="inferred from homology"/>
<dbReference type="GO" id="GO:0005886">
    <property type="term" value="C:plasma membrane"/>
    <property type="evidence" value="ECO:0007669"/>
    <property type="project" value="UniProtKB-SubCell"/>
</dbReference>
<feature type="transmembrane region" description="Helical" evidence="9">
    <location>
        <begin position="81"/>
        <end position="105"/>
    </location>
</feature>
<dbReference type="SUPFAM" id="SSF81330">
    <property type="entry name" value="Gated mechanosensitive channel"/>
    <property type="match status" value="1"/>
</dbReference>
<comment type="caution">
    <text evidence="10">The sequence shown here is derived from an EMBL/GenBank/DDBJ whole genome shotgun (WGS) entry which is preliminary data.</text>
</comment>
<comment type="similarity">
    <text evidence="9">Belongs to the MscL family.</text>
</comment>
<evidence type="ECO:0000256" key="2">
    <source>
        <dbReference type="ARBA" id="ARBA00022448"/>
    </source>
</evidence>
<comment type="subunit">
    <text evidence="9">Homopentamer.</text>
</comment>
<sequence>MLEEFKKFALKGNLVDMGVAFVMGAAFTKLSTAFINDFIMPIVGWVTPGKLDFSNNYFILKNSASVPKGTPLAEAQKLAPVFAYGDFISILLNFLIVAFVMFMIVKTINKAKSLHEKPAEPSASPKPSNEEVILSEIRDLLKNKN</sequence>
<dbReference type="PRINTS" id="PR01264">
    <property type="entry name" value="MECHCHANNEL"/>
</dbReference>
<accession>A0A934SCC4</accession>
<keyword evidence="3 9" id="KW-1003">Cell membrane</keyword>
<evidence type="ECO:0000256" key="8">
    <source>
        <dbReference type="ARBA" id="ARBA00023303"/>
    </source>
</evidence>
<feature type="transmembrane region" description="Helical" evidence="9">
    <location>
        <begin position="12"/>
        <end position="35"/>
    </location>
</feature>
<evidence type="ECO:0000256" key="3">
    <source>
        <dbReference type="ARBA" id="ARBA00022475"/>
    </source>
</evidence>
<evidence type="ECO:0000313" key="10">
    <source>
        <dbReference type="EMBL" id="MBK1883299.1"/>
    </source>
</evidence>
<dbReference type="Proteomes" id="UP000603141">
    <property type="component" value="Unassembled WGS sequence"/>
</dbReference>
<dbReference type="PANTHER" id="PTHR30266:SF2">
    <property type="entry name" value="LARGE-CONDUCTANCE MECHANOSENSITIVE CHANNEL"/>
    <property type="match status" value="1"/>
</dbReference>
<evidence type="ECO:0000256" key="5">
    <source>
        <dbReference type="ARBA" id="ARBA00022989"/>
    </source>
</evidence>
<keyword evidence="6 9" id="KW-0406">Ion transport</keyword>
<evidence type="ECO:0000256" key="4">
    <source>
        <dbReference type="ARBA" id="ARBA00022692"/>
    </source>
</evidence>
<evidence type="ECO:0000256" key="1">
    <source>
        <dbReference type="ARBA" id="ARBA00004141"/>
    </source>
</evidence>
<dbReference type="EMBL" id="JAENIJ010000020">
    <property type="protein sequence ID" value="MBK1883299.1"/>
    <property type="molecule type" value="Genomic_DNA"/>
</dbReference>
<evidence type="ECO:0000256" key="9">
    <source>
        <dbReference type="HAMAP-Rule" id="MF_00115"/>
    </source>
</evidence>
<organism evidence="10 11">
    <name type="scientific">Luteolibacter pohnpeiensis</name>
    <dbReference type="NCBI Taxonomy" id="454153"/>
    <lineage>
        <taxon>Bacteria</taxon>
        <taxon>Pseudomonadati</taxon>
        <taxon>Verrucomicrobiota</taxon>
        <taxon>Verrucomicrobiia</taxon>
        <taxon>Verrucomicrobiales</taxon>
        <taxon>Verrucomicrobiaceae</taxon>
        <taxon>Luteolibacter</taxon>
    </lineage>
</organism>
<keyword evidence="5 9" id="KW-1133">Transmembrane helix</keyword>
<gene>
    <name evidence="9 10" type="primary">mscL</name>
    <name evidence="10" type="ORF">JIN85_12805</name>
</gene>
<name>A0A934SCC4_9BACT</name>
<comment type="subcellular location">
    <subcellularLocation>
        <location evidence="9">Cell membrane</location>
        <topology evidence="9">Multi-pass membrane protein</topology>
    </subcellularLocation>
    <subcellularLocation>
        <location evidence="1">Membrane</location>
        <topology evidence="1">Multi-pass membrane protein</topology>
    </subcellularLocation>
</comment>
<protein>
    <recommendedName>
        <fullName evidence="9">Large-conductance mechanosensitive channel</fullName>
    </recommendedName>
</protein>
<reference evidence="10" key="1">
    <citation type="submission" date="2021-01" db="EMBL/GenBank/DDBJ databases">
        <title>Modified the classification status of verrucomicrobia.</title>
        <authorList>
            <person name="Feng X."/>
        </authorList>
    </citation>
    <scope>NUCLEOTIDE SEQUENCE</scope>
    <source>
        <strain evidence="10">KCTC 22041</strain>
    </source>
</reference>
<dbReference type="HAMAP" id="MF_00115">
    <property type="entry name" value="MscL"/>
    <property type="match status" value="1"/>
</dbReference>
<dbReference type="GO" id="GO:0008381">
    <property type="term" value="F:mechanosensitive monoatomic ion channel activity"/>
    <property type="evidence" value="ECO:0007669"/>
    <property type="project" value="UniProtKB-UniRule"/>
</dbReference>
<dbReference type="InterPro" id="IPR037673">
    <property type="entry name" value="MSC/AndL"/>
</dbReference>
<dbReference type="AlphaFoldDB" id="A0A934SCC4"/>
<keyword evidence="2 9" id="KW-0813">Transport</keyword>
<keyword evidence="11" id="KW-1185">Reference proteome</keyword>
<evidence type="ECO:0000256" key="6">
    <source>
        <dbReference type="ARBA" id="ARBA00023065"/>
    </source>
</evidence>
<comment type="function">
    <text evidence="9">Channel that opens in response to stretch forces in the membrane lipid bilayer. May participate in the regulation of osmotic pressure changes within the cell.</text>
</comment>
<dbReference type="NCBIfam" id="TIGR00220">
    <property type="entry name" value="mscL"/>
    <property type="match status" value="1"/>
</dbReference>
<keyword evidence="4 9" id="KW-0812">Transmembrane</keyword>
<evidence type="ECO:0000313" key="11">
    <source>
        <dbReference type="Proteomes" id="UP000603141"/>
    </source>
</evidence>
<keyword evidence="7 9" id="KW-0472">Membrane</keyword>
<dbReference type="Pfam" id="PF01741">
    <property type="entry name" value="MscL"/>
    <property type="match status" value="1"/>
</dbReference>
<dbReference type="Gene3D" id="1.10.1200.120">
    <property type="entry name" value="Large-conductance mechanosensitive channel, MscL, domain 1"/>
    <property type="match status" value="1"/>
</dbReference>
<keyword evidence="8 9" id="KW-0407">Ion channel</keyword>
<dbReference type="InterPro" id="IPR001185">
    <property type="entry name" value="MS_channel"/>
</dbReference>
<dbReference type="RefSeq" id="WP_200271290.1">
    <property type="nucleotide sequence ID" value="NZ_JAENIJ010000020.1"/>
</dbReference>
<dbReference type="InterPro" id="IPR036019">
    <property type="entry name" value="MscL_channel"/>
</dbReference>
<evidence type="ECO:0000256" key="7">
    <source>
        <dbReference type="ARBA" id="ARBA00023136"/>
    </source>
</evidence>
<dbReference type="PANTHER" id="PTHR30266">
    <property type="entry name" value="MECHANOSENSITIVE CHANNEL MSCL"/>
    <property type="match status" value="1"/>
</dbReference>